<proteinExistence type="predicted"/>
<sequence>MNMHGRNQAGGPIGKIFQGLATGVGLASESIHHHKEKKNAQKQQQGTNGRAVSPEDRAQDETISGEDNEEAWQLDEAQQELSRETNPNHSTPGSPQQLPELADNFIHDHPPPEYSESPPARLQLPVVLTQRRPRARDRGFIKAYAPVLEDVGIDQATFLEFIDKLNKAVEPSPWIQAINLAGFAAQHVPLAVSIAVSAALKIVANSASEVQSRTKTNSFLDKINEEYFMPRGLIAVLVTWKPEDPSAVTTVTFDLESTVAKSSPGSNQGIFAKIQGRMKPSSAATSYEFPETAPLVFPDLDKLASTMSNDPDDEAKKQNMAKRGGGFVGDYLDRRAVAQWAGESPESRLANAVPKPEFHSRYADPNHPASSGDPLAFVTGGKLSTGMLTQTALGGARRGGFGRGSIMAGRNAGMRGRGFDRGLQDMSAIMDFRRAGSSQHPSAYGGQDRGTGRFHNQPVLSSRGGLGGSGIGPLSLIGGVKKLLQKDVLYLMIVNLPTEEEAAQATAELQ</sequence>
<feature type="compositionally biased region" description="Acidic residues" evidence="1">
    <location>
        <begin position="63"/>
        <end position="73"/>
    </location>
</feature>
<dbReference type="Proteomes" id="UP000078559">
    <property type="component" value="Chromosome 4"/>
</dbReference>
<reference evidence="2" key="1">
    <citation type="submission" date="2014-12" db="EMBL/GenBank/DDBJ databases">
        <title>Genome Sequence of Valsa Canker Pathogens Uncovers a Specific Adaption of Colonization on Woody Bark.</title>
        <authorList>
            <person name="Yin Z."/>
            <person name="Liu H."/>
            <person name="Gao X."/>
            <person name="Li Z."/>
            <person name="Song N."/>
            <person name="Ke X."/>
            <person name="Dai Q."/>
            <person name="Wu Y."/>
            <person name="Sun Y."/>
            <person name="Xu J.-R."/>
            <person name="Kang Z.K."/>
            <person name="Wang L."/>
            <person name="Huang L."/>
        </authorList>
    </citation>
    <scope>NUCLEOTIDE SEQUENCE [LARGE SCALE GENOMIC DNA]</scope>
    <source>
        <strain evidence="2">03-8</strain>
    </source>
</reference>
<evidence type="ECO:0000256" key="1">
    <source>
        <dbReference type="SAM" id="MobiDB-lite"/>
    </source>
</evidence>
<gene>
    <name evidence="2" type="ORF">VM1G_04113</name>
</gene>
<accession>A0A194VYM2</accession>
<organism evidence="2 3">
    <name type="scientific">Cytospora mali</name>
    <name type="common">Apple Valsa canker fungus</name>
    <name type="synonym">Valsa mali</name>
    <dbReference type="NCBI Taxonomy" id="578113"/>
    <lineage>
        <taxon>Eukaryota</taxon>
        <taxon>Fungi</taxon>
        <taxon>Dikarya</taxon>
        <taxon>Ascomycota</taxon>
        <taxon>Pezizomycotina</taxon>
        <taxon>Sordariomycetes</taxon>
        <taxon>Sordariomycetidae</taxon>
        <taxon>Diaporthales</taxon>
        <taxon>Cytosporaceae</taxon>
        <taxon>Cytospora</taxon>
    </lineage>
</organism>
<feature type="region of interest" description="Disordered" evidence="1">
    <location>
        <begin position="358"/>
        <end position="377"/>
    </location>
</feature>
<feature type="compositionally biased region" description="Polar residues" evidence="1">
    <location>
        <begin position="41"/>
        <end position="50"/>
    </location>
</feature>
<dbReference type="PANTHER" id="PTHR38887:SF1">
    <property type="entry name" value="RAS MODIFICATION PROTEIN ERF4"/>
    <property type="match status" value="1"/>
</dbReference>
<dbReference type="OrthoDB" id="3433125at2759"/>
<dbReference type="EMBL" id="CM003101">
    <property type="protein sequence ID" value="KUI68895.1"/>
    <property type="molecule type" value="Genomic_DNA"/>
</dbReference>
<feature type="region of interest" description="Disordered" evidence="1">
    <location>
        <begin position="27"/>
        <end position="121"/>
    </location>
</feature>
<name>A0A194VYM2_CYTMA</name>
<protein>
    <submittedName>
        <fullName evidence="2">Uncharacterized protein</fullName>
    </submittedName>
</protein>
<evidence type="ECO:0000313" key="2">
    <source>
        <dbReference type="EMBL" id="KUI68895.1"/>
    </source>
</evidence>
<evidence type="ECO:0000313" key="3">
    <source>
        <dbReference type="Proteomes" id="UP000078559"/>
    </source>
</evidence>
<dbReference type="AlphaFoldDB" id="A0A194VYM2"/>
<feature type="region of interest" description="Disordered" evidence="1">
    <location>
        <begin position="436"/>
        <end position="459"/>
    </location>
</feature>
<keyword evidence="3" id="KW-1185">Reference proteome</keyword>
<feature type="compositionally biased region" description="Polar residues" evidence="1">
    <location>
        <begin position="84"/>
        <end position="97"/>
    </location>
</feature>
<dbReference type="InterPro" id="IPR053221">
    <property type="entry name" value="Burnettramic_acid_biosynth"/>
</dbReference>
<dbReference type="PANTHER" id="PTHR38887">
    <property type="entry name" value="CHROMOSOME 21, WHOLE GENOME SHOTGUN SEQUENCE"/>
    <property type="match status" value="1"/>
</dbReference>